<keyword evidence="4" id="KW-1185">Reference proteome</keyword>
<dbReference type="EMBL" id="JACCCO010000003">
    <property type="protein sequence ID" value="NYF44323.1"/>
    <property type="molecule type" value="Genomic_DNA"/>
</dbReference>
<dbReference type="SUPFAM" id="SSF55874">
    <property type="entry name" value="ATPase domain of HSP90 chaperone/DNA topoisomerase II/histidine kinase"/>
    <property type="match status" value="1"/>
</dbReference>
<keyword evidence="1" id="KW-0808">Transferase</keyword>
<dbReference type="GO" id="GO:0004674">
    <property type="term" value="F:protein serine/threonine kinase activity"/>
    <property type="evidence" value="ECO:0007669"/>
    <property type="project" value="UniProtKB-KW"/>
</dbReference>
<dbReference type="Gene3D" id="3.30.565.10">
    <property type="entry name" value="Histidine kinase-like ATPase, C-terminal domain"/>
    <property type="match status" value="1"/>
</dbReference>
<dbReference type="Proteomes" id="UP000576393">
    <property type="component" value="Unassembled WGS sequence"/>
</dbReference>
<evidence type="ECO:0000259" key="2">
    <source>
        <dbReference type="Pfam" id="PF13581"/>
    </source>
</evidence>
<dbReference type="RefSeq" id="WP_179828351.1">
    <property type="nucleotide sequence ID" value="NZ_JACCCO010000003.1"/>
</dbReference>
<dbReference type="InterPro" id="IPR050267">
    <property type="entry name" value="Anti-sigma-factor_SerPK"/>
</dbReference>
<name>A0A852VAQ9_9ACTN</name>
<accession>A0A852VAQ9</accession>
<dbReference type="PANTHER" id="PTHR35526">
    <property type="entry name" value="ANTI-SIGMA-F FACTOR RSBW-RELATED"/>
    <property type="match status" value="1"/>
</dbReference>
<evidence type="ECO:0000313" key="3">
    <source>
        <dbReference type="EMBL" id="NYF44323.1"/>
    </source>
</evidence>
<comment type="caution">
    <text evidence="3">The sequence shown here is derived from an EMBL/GenBank/DDBJ whole genome shotgun (WGS) entry which is preliminary data.</text>
</comment>
<organism evidence="3 4">
    <name type="scientific">Streptosporangium sandarakinum</name>
    <dbReference type="NCBI Taxonomy" id="1260955"/>
    <lineage>
        <taxon>Bacteria</taxon>
        <taxon>Bacillati</taxon>
        <taxon>Actinomycetota</taxon>
        <taxon>Actinomycetes</taxon>
        <taxon>Streptosporangiales</taxon>
        <taxon>Streptosporangiaceae</taxon>
        <taxon>Streptosporangium</taxon>
    </lineage>
</organism>
<dbReference type="InterPro" id="IPR036890">
    <property type="entry name" value="HATPase_C_sf"/>
</dbReference>
<keyword evidence="1" id="KW-0418">Kinase</keyword>
<dbReference type="Pfam" id="PF13581">
    <property type="entry name" value="HATPase_c_2"/>
    <property type="match status" value="1"/>
</dbReference>
<feature type="domain" description="Histidine kinase/HSP90-like ATPase" evidence="2">
    <location>
        <begin position="61"/>
        <end position="174"/>
    </location>
</feature>
<protein>
    <submittedName>
        <fullName evidence="3">Anti-sigma regulatory factor (Ser/Thr protein kinase)</fullName>
    </submittedName>
</protein>
<reference evidence="3 4" key="1">
    <citation type="submission" date="2020-07" db="EMBL/GenBank/DDBJ databases">
        <title>Sequencing the genomes of 1000 actinobacteria strains.</title>
        <authorList>
            <person name="Klenk H.-P."/>
        </authorList>
    </citation>
    <scope>NUCLEOTIDE SEQUENCE [LARGE SCALE GENOMIC DNA]</scope>
    <source>
        <strain evidence="3 4">DSM 45763</strain>
    </source>
</reference>
<sequence>MTGHPTHPAPSLRSETGGWERWLSLLGRILPPGGPPPWSGAEVPAGQLRLAARGLSHDRWAARTAREFAAAALVSWELEPLVDDASVVVSELVTNAMRHGLRGDARARPFHDVRVVVCHTERAVLCAVTDPRDEGPRLREPDHEAESGRGLQVVQGICETWGWAPLETSGKAVWASFALPGGTARRLEACR</sequence>
<dbReference type="CDD" id="cd16936">
    <property type="entry name" value="HATPase_RsbW-like"/>
    <property type="match status" value="1"/>
</dbReference>
<keyword evidence="1" id="KW-0723">Serine/threonine-protein kinase</keyword>
<dbReference type="PANTHER" id="PTHR35526:SF3">
    <property type="entry name" value="ANTI-SIGMA-F FACTOR RSBW"/>
    <property type="match status" value="1"/>
</dbReference>
<dbReference type="AlphaFoldDB" id="A0A852VAQ9"/>
<dbReference type="InterPro" id="IPR003594">
    <property type="entry name" value="HATPase_dom"/>
</dbReference>
<evidence type="ECO:0000256" key="1">
    <source>
        <dbReference type="ARBA" id="ARBA00022527"/>
    </source>
</evidence>
<proteinExistence type="predicted"/>
<evidence type="ECO:0000313" key="4">
    <source>
        <dbReference type="Proteomes" id="UP000576393"/>
    </source>
</evidence>
<gene>
    <name evidence="3" type="ORF">HDA43_006550</name>
</gene>